<sequence length="78" mass="8380">MDSLRNGVGADQLRGVVWRKCRASTAEGNCVEVALLADGGAAVRNSRYPQGPALVYTKAEMEAFLVGVREGDFDFLFG</sequence>
<reference evidence="3" key="1">
    <citation type="submission" date="2023-07" db="EMBL/GenBank/DDBJ databases">
        <title>30 novel species of actinomycetes from the DSMZ collection.</title>
        <authorList>
            <person name="Nouioui I."/>
        </authorList>
    </citation>
    <scope>NUCLEOTIDE SEQUENCE [LARGE SCALE GENOMIC DNA]</scope>
    <source>
        <strain evidence="3">DSM 44917</strain>
    </source>
</reference>
<accession>A0ABU2L4B1</accession>
<protein>
    <submittedName>
        <fullName evidence="2">DUF397 domain-containing protein</fullName>
    </submittedName>
</protein>
<dbReference type="EMBL" id="JAVREN010000005">
    <property type="protein sequence ID" value="MDT0306392.1"/>
    <property type="molecule type" value="Genomic_DNA"/>
</dbReference>
<name>A0ABU2L4B1_9ACTN</name>
<evidence type="ECO:0000313" key="3">
    <source>
        <dbReference type="Proteomes" id="UP001183388"/>
    </source>
</evidence>
<dbReference type="Proteomes" id="UP001183388">
    <property type="component" value="Unassembled WGS sequence"/>
</dbReference>
<evidence type="ECO:0000259" key="1">
    <source>
        <dbReference type="Pfam" id="PF04149"/>
    </source>
</evidence>
<comment type="caution">
    <text evidence="2">The sequence shown here is derived from an EMBL/GenBank/DDBJ whole genome shotgun (WGS) entry which is preliminary data.</text>
</comment>
<dbReference type="RefSeq" id="WP_311629314.1">
    <property type="nucleotide sequence ID" value="NZ_JAVREN010000005.1"/>
</dbReference>
<dbReference type="Pfam" id="PF04149">
    <property type="entry name" value="DUF397"/>
    <property type="match status" value="1"/>
</dbReference>
<gene>
    <name evidence="2" type="ORF">RM780_05375</name>
</gene>
<feature type="domain" description="DUF397" evidence="1">
    <location>
        <begin position="17"/>
        <end position="69"/>
    </location>
</feature>
<organism evidence="2 3">
    <name type="scientific">Streptomyces boetiae</name>
    <dbReference type="NCBI Taxonomy" id="3075541"/>
    <lineage>
        <taxon>Bacteria</taxon>
        <taxon>Bacillati</taxon>
        <taxon>Actinomycetota</taxon>
        <taxon>Actinomycetes</taxon>
        <taxon>Kitasatosporales</taxon>
        <taxon>Streptomycetaceae</taxon>
        <taxon>Streptomyces</taxon>
    </lineage>
</organism>
<dbReference type="InterPro" id="IPR007278">
    <property type="entry name" value="DUF397"/>
</dbReference>
<keyword evidence="3" id="KW-1185">Reference proteome</keyword>
<proteinExistence type="predicted"/>
<evidence type="ECO:0000313" key="2">
    <source>
        <dbReference type="EMBL" id="MDT0306392.1"/>
    </source>
</evidence>